<evidence type="ECO:0000259" key="2">
    <source>
        <dbReference type="Pfam" id="PF13880"/>
    </source>
</evidence>
<feature type="region of interest" description="Disordered" evidence="1">
    <location>
        <begin position="38"/>
        <end position="119"/>
    </location>
</feature>
<dbReference type="GO" id="GO:0005634">
    <property type="term" value="C:nucleus"/>
    <property type="evidence" value="ECO:0007669"/>
    <property type="project" value="TreeGrafter"/>
</dbReference>
<dbReference type="GO" id="GO:0061733">
    <property type="term" value="F:protein-lysine-acetyltransferase activity"/>
    <property type="evidence" value="ECO:0007669"/>
    <property type="project" value="TreeGrafter"/>
</dbReference>
<dbReference type="Proteomes" id="UP000198372">
    <property type="component" value="Unassembled WGS sequence"/>
</dbReference>
<proteinExistence type="predicted"/>
<dbReference type="GO" id="GO:0007064">
    <property type="term" value="P:mitotic sister chromatid cohesion"/>
    <property type="evidence" value="ECO:0007669"/>
    <property type="project" value="TreeGrafter"/>
</dbReference>
<reference evidence="4" key="1">
    <citation type="submission" date="2016-09" db="EMBL/GenBank/DDBJ databases">
        <authorList>
            <person name="Jeantristanb JTB J.-T."/>
            <person name="Ricardo R."/>
        </authorList>
    </citation>
    <scope>NUCLEOTIDE SEQUENCE [LARGE SCALE GENOMIC DNA]</scope>
</reference>
<evidence type="ECO:0000256" key="1">
    <source>
        <dbReference type="SAM" id="MobiDB-lite"/>
    </source>
</evidence>
<dbReference type="Pfam" id="PF13880">
    <property type="entry name" value="Acetyltransf_13"/>
    <property type="match status" value="1"/>
</dbReference>
<feature type="compositionally biased region" description="Low complexity" evidence="1">
    <location>
        <begin position="90"/>
        <end position="103"/>
    </location>
</feature>
<feature type="compositionally biased region" description="Low complexity" evidence="1">
    <location>
        <begin position="217"/>
        <end position="241"/>
    </location>
</feature>
<name>A0A238FGA1_9BASI</name>
<dbReference type="InterPro" id="IPR028009">
    <property type="entry name" value="ESCO_Acetyltransf_dom"/>
</dbReference>
<dbReference type="AlphaFoldDB" id="A0A238FGA1"/>
<dbReference type="PANTHER" id="PTHR45884">
    <property type="entry name" value="N-ACETYLTRANSFERASE ECO"/>
    <property type="match status" value="1"/>
</dbReference>
<dbReference type="STRING" id="269621.A0A238FGA1"/>
<dbReference type="GO" id="GO:0000785">
    <property type="term" value="C:chromatin"/>
    <property type="evidence" value="ECO:0007669"/>
    <property type="project" value="TreeGrafter"/>
</dbReference>
<evidence type="ECO:0000313" key="3">
    <source>
        <dbReference type="EMBL" id="SCV71033.1"/>
    </source>
</evidence>
<dbReference type="PANTHER" id="PTHR45884:SF2">
    <property type="entry name" value="N-ACETYLTRANSFERASE ECO"/>
    <property type="match status" value="1"/>
</dbReference>
<keyword evidence="4" id="KW-1185">Reference proteome</keyword>
<dbReference type="CDD" id="cd04301">
    <property type="entry name" value="NAT_SF"/>
    <property type="match status" value="1"/>
</dbReference>
<gene>
    <name evidence="3" type="ORF">BQ2448_3795</name>
</gene>
<sequence>MSNPTRPLVRRQYGSFNKSSRPEFMLWVRSHHATLCSTIPPESSEPPLGSRRSSGLASSSSPSSSSAVFNHSLKRARSGFMTSDNEDETVPTASTSPSSSSPVKFEKAPTPTRRSPRANHITDRLFKENASPVKSGLSTLTSSIKSVQTPKSKALEDLRSFFVKLSPKRAKLSESPPTLLSTKTAPSKFSAKRPNRSLFGIIRPSEIPPTSTLTEIKASTSPPGPSTSSSSKALSSKASSSSSGKAKTVLEQLYLDPFTTAGHSTLSCVECGLSYARTPDDMVLHEKHHKKVVGGVDWVATSCHVPLLLNGIMIILDHDTEFTCAMVDPASVKSSEPAGKKIREILATIDAELGATALTPKQLCQGCKLVFVTAAGGNSKTKDKVVAACLVQRIKKAHQIVIPEGENEDGRAPAKDERRAVEFSAGDDQGGAIFCDPGPVPALLGIHRIWTCSTYRRKGLGTKMLDLIAARCIYGAPISQERRKLDVAFSQPTGKGQALATRWTGTKTFRVFVE</sequence>
<dbReference type="OrthoDB" id="428854at2759"/>
<feature type="compositionally biased region" description="Polar residues" evidence="1">
    <location>
        <begin position="175"/>
        <end position="187"/>
    </location>
</feature>
<organism evidence="3 4">
    <name type="scientific">Microbotryum intermedium</name>
    <dbReference type="NCBI Taxonomy" id="269621"/>
    <lineage>
        <taxon>Eukaryota</taxon>
        <taxon>Fungi</taxon>
        <taxon>Dikarya</taxon>
        <taxon>Basidiomycota</taxon>
        <taxon>Pucciniomycotina</taxon>
        <taxon>Microbotryomycetes</taxon>
        <taxon>Microbotryales</taxon>
        <taxon>Microbotryaceae</taxon>
        <taxon>Microbotryum</taxon>
    </lineage>
</organism>
<feature type="compositionally biased region" description="Low complexity" evidence="1">
    <location>
        <begin position="47"/>
        <end position="67"/>
    </location>
</feature>
<accession>A0A238FGA1</accession>
<evidence type="ECO:0000313" key="4">
    <source>
        <dbReference type="Proteomes" id="UP000198372"/>
    </source>
</evidence>
<feature type="region of interest" description="Disordered" evidence="1">
    <location>
        <begin position="172"/>
        <end position="241"/>
    </location>
</feature>
<feature type="domain" description="N-acetyltransferase ESCO acetyl-transferase" evidence="2">
    <location>
        <begin position="440"/>
        <end position="512"/>
    </location>
</feature>
<dbReference type="EMBL" id="FMSP01000006">
    <property type="protein sequence ID" value="SCV71033.1"/>
    <property type="molecule type" value="Genomic_DNA"/>
</dbReference>
<protein>
    <submittedName>
        <fullName evidence="3">BQ2448_3795 protein</fullName>
    </submittedName>
</protein>